<comment type="caution">
    <text evidence="1">The sequence shown here is derived from an EMBL/GenBank/DDBJ whole genome shotgun (WGS) entry which is preliminary data.</text>
</comment>
<proteinExistence type="predicted"/>
<evidence type="ECO:0000313" key="2">
    <source>
        <dbReference type="Proteomes" id="UP001054252"/>
    </source>
</evidence>
<gene>
    <name evidence="1" type="ORF">SLEP1_g20387</name>
</gene>
<dbReference type="EMBL" id="BPVZ01000029">
    <property type="protein sequence ID" value="GKV08810.1"/>
    <property type="molecule type" value="Genomic_DNA"/>
</dbReference>
<reference evidence="1 2" key="1">
    <citation type="journal article" date="2021" name="Commun. Biol.">
        <title>The genome of Shorea leprosula (Dipterocarpaceae) highlights the ecological relevance of drought in aseasonal tropical rainforests.</title>
        <authorList>
            <person name="Ng K.K.S."/>
            <person name="Kobayashi M.J."/>
            <person name="Fawcett J.A."/>
            <person name="Hatakeyama M."/>
            <person name="Paape T."/>
            <person name="Ng C.H."/>
            <person name="Ang C.C."/>
            <person name="Tnah L.H."/>
            <person name="Lee C.T."/>
            <person name="Nishiyama T."/>
            <person name="Sese J."/>
            <person name="O'Brien M.J."/>
            <person name="Copetti D."/>
            <person name="Mohd Noor M.I."/>
            <person name="Ong R.C."/>
            <person name="Putra M."/>
            <person name="Sireger I.Z."/>
            <person name="Indrioko S."/>
            <person name="Kosugi Y."/>
            <person name="Izuno A."/>
            <person name="Isagi Y."/>
            <person name="Lee S.L."/>
            <person name="Shimizu K.K."/>
        </authorList>
    </citation>
    <scope>NUCLEOTIDE SEQUENCE [LARGE SCALE GENOMIC DNA]</scope>
    <source>
        <strain evidence="1">214</strain>
    </source>
</reference>
<sequence>MASRLQGFSKPCNFSKGCGLCRVALRVEPEGTREAGFTVQRNLQLLAFEKIAGRCHLVPPCPSGQESHFGVSPHMRSWQESNLVNLVHINSRSVRQLAKERDAVGKASYGRRGKPDFQANKRALVPLMSFDNMGLKRIDKDGNMIGSIRRQLRGIQRQLGGLVLVRRRPIPLLVVLL</sequence>
<organism evidence="1 2">
    <name type="scientific">Rubroshorea leprosula</name>
    <dbReference type="NCBI Taxonomy" id="152421"/>
    <lineage>
        <taxon>Eukaryota</taxon>
        <taxon>Viridiplantae</taxon>
        <taxon>Streptophyta</taxon>
        <taxon>Embryophyta</taxon>
        <taxon>Tracheophyta</taxon>
        <taxon>Spermatophyta</taxon>
        <taxon>Magnoliopsida</taxon>
        <taxon>eudicotyledons</taxon>
        <taxon>Gunneridae</taxon>
        <taxon>Pentapetalae</taxon>
        <taxon>rosids</taxon>
        <taxon>malvids</taxon>
        <taxon>Malvales</taxon>
        <taxon>Dipterocarpaceae</taxon>
        <taxon>Rubroshorea</taxon>
    </lineage>
</organism>
<evidence type="ECO:0000313" key="1">
    <source>
        <dbReference type="EMBL" id="GKV08810.1"/>
    </source>
</evidence>
<accession>A0AAV5JA46</accession>
<dbReference type="AlphaFoldDB" id="A0AAV5JA46"/>
<name>A0AAV5JA46_9ROSI</name>
<protein>
    <submittedName>
        <fullName evidence="1">Uncharacterized protein</fullName>
    </submittedName>
</protein>
<dbReference type="Proteomes" id="UP001054252">
    <property type="component" value="Unassembled WGS sequence"/>
</dbReference>
<keyword evidence="2" id="KW-1185">Reference proteome</keyword>